<reference evidence="2 3" key="1">
    <citation type="submission" date="2018-03" db="EMBL/GenBank/DDBJ databases">
        <title>Genome sequence of Clostridium luticellarii DSM 29923.</title>
        <authorList>
            <person name="Poehlein A."/>
            <person name="Daniel R."/>
        </authorList>
    </citation>
    <scope>NUCLEOTIDE SEQUENCE [LARGE SCALE GENOMIC DNA]</scope>
    <source>
        <strain evidence="2 3">DSM 29923</strain>
    </source>
</reference>
<proteinExistence type="predicted"/>
<protein>
    <submittedName>
        <fullName evidence="2">Uncharacterized protein</fullName>
    </submittedName>
</protein>
<evidence type="ECO:0000313" key="2">
    <source>
        <dbReference type="EMBL" id="PRR86677.1"/>
    </source>
</evidence>
<gene>
    <name evidence="2" type="ORF">CLLU_04780</name>
</gene>
<accession>A0A2T0BS33</accession>
<sequence length="61" mass="6984">MESACGLYNLSSRSKLLIYCIIIYAMLRIFEVNVGMGIDLCKTKSIPIILYNEMVDLEQYS</sequence>
<evidence type="ECO:0000256" key="1">
    <source>
        <dbReference type="SAM" id="Phobius"/>
    </source>
</evidence>
<keyword evidence="1" id="KW-0472">Membrane</keyword>
<keyword evidence="3" id="KW-1185">Reference proteome</keyword>
<evidence type="ECO:0000313" key="3">
    <source>
        <dbReference type="Proteomes" id="UP000237798"/>
    </source>
</evidence>
<dbReference type="AlphaFoldDB" id="A0A2T0BS33"/>
<keyword evidence="1" id="KW-1133">Transmembrane helix</keyword>
<dbReference type="Proteomes" id="UP000237798">
    <property type="component" value="Unassembled WGS sequence"/>
</dbReference>
<dbReference type="EMBL" id="PVXP01000003">
    <property type="protein sequence ID" value="PRR86677.1"/>
    <property type="molecule type" value="Genomic_DNA"/>
</dbReference>
<name>A0A2T0BS33_9CLOT</name>
<organism evidence="2 3">
    <name type="scientific">Clostridium luticellarii</name>
    <dbReference type="NCBI Taxonomy" id="1691940"/>
    <lineage>
        <taxon>Bacteria</taxon>
        <taxon>Bacillati</taxon>
        <taxon>Bacillota</taxon>
        <taxon>Clostridia</taxon>
        <taxon>Eubacteriales</taxon>
        <taxon>Clostridiaceae</taxon>
        <taxon>Clostridium</taxon>
    </lineage>
</organism>
<feature type="transmembrane region" description="Helical" evidence="1">
    <location>
        <begin position="16"/>
        <end position="34"/>
    </location>
</feature>
<comment type="caution">
    <text evidence="2">The sequence shown here is derived from an EMBL/GenBank/DDBJ whole genome shotgun (WGS) entry which is preliminary data.</text>
</comment>
<keyword evidence="1" id="KW-0812">Transmembrane</keyword>